<organism evidence="2 3">
    <name type="scientific">Mya arenaria</name>
    <name type="common">Soft-shell clam</name>
    <dbReference type="NCBI Taxonomy" id="6604"/>
    <lineage>
        <taxon>Eukaryota</taxon>
        <taxon>Metazoa</taxon>
        <taxon>Spiralia</taxon>
        <taxon>Lophotrochozoa</taxon>
        <taxon>Mollusca</taxon>
        <taxon>Bivalvia</taxon>
        <taxon>Autobranchia</taxon>
        <taxon>Heteroconchia</taxon>
        <taxon>Euheterodonta</taxon>
        <taxon>Imparidentia</taxon>
        <taxon>Neoheterodontei</taxon>
        <taxon>Myida</taxon>
        <taxon>Myoidea</taxon>
        <taxon>Myidae</taxon>
        <taxon>Mya</taxon>
    </lineage>
</organism>
<feature type="non-terminal residue" evidence="2">
    <location>
        <position position="186"/>
    </location>
</feature>
<dbReference type="Proteomes" id="UP001164746">
    <property type="component" value="Chromosome 13"/>
</dbReference>
<dbReference type="Pfam" id="PF16977">
    <property type="entry name" value="ApeC"/>
    <property type="match status" value="1"/>
</dbReference>
<protein>
    <recommendedName>
        <fullName evidence="1">Apextrin C-terminal domain-containing protein</fullName>
    </recommendedName>
</protein>
<gene>
    <name evidence="2" type="ORF">MAR_037359</name>
</gene>
<evidence type="ECO:0000313" key="2">
    <source>
        <dbReference type="EMBL" id="WAR23690.1"/>
    </source>
</evidence>
<evidence type="ECO:0000259" key="1">
    <source>
        <dbReference type="Pfam" id="PF16977"/>
    </source>
</evidence>
<keyword evidence="3" id="KW-1185">Reference proteome</keyword>
<dbReference type="EMBL" id="CP111024">
    <property type="protein sequence ID" value="WAR23690.1"/>
    <property type="molecule type" value="Genomic_DNA"/>
</dbReference>
<feature type="domain" description="Apextrin C-terminal" evidence="1">
    <location>
        <begin position="9"/>
        <end position="158"/>
    </location>
</feature>
<dbReference type="PANTHER" id="PTHR19324">
    <property type="entry name" value="PERFORIN-LIKE PROTEIN 1"/>
    <property type="match status" value="1"/>
</dbReference>
<reference evidence="2" key="1">
    <citation type="submission" date="2022-11" db="EMBL/GenBank/DDBJ databases">
        <title>Centuries of genome instability and evolution in soft-shell clam transmissible cancer (bioRxiv).</title>
        <authorList>
            <person name="Hart S.F.M."/>
            <person name="Yonemitsu M.A."/>
            <person name="Giersch R.M."/>
            <person name="Beal B.F."/>
            <person name="Arriagada G."/>
            <person name="Davis B.W."/>
            <person name="Ostrander E.A."/>
            <person name="Goff S.P."/>
            <person name="Metzger M.J."/>
        </authorList>
    </citation>
    <scope>NUCLEOTIDE SEQUENCE</scope>
    <source>
        <strain evidence="2">MELC-2E11</strain>
        <tissue evidence="2">Siphon/mantle</tissue>
    </source>
</reference>
<dbReference type="PANTHER" id="PTHR19324:SF33">
    <property type="entry name" value="MUCIN-5AC"/>
    <property type="match status" value="1"/>
</dbReference>
<sequence>MKPRTGCPTSASRWLEGSLTKTEYNFHFCVKPDASDEFSLAWPQGDYCVLKHGNCPTDFTEGYVQFDDDDTDNGNAHGGVMPDGTYGSDTRLNFCCKNVNISFICVIRSDGRSYNAITLPTDKPLYLFPNGNGCQEVNGMHSLVEYIQWDDEDQTQNLHSGIGGDTPGMTYCAGHNCGGTYSKIYF</sequence>
<proteinExistence type="predicted"/>
<name>A0ABY7FNA6_MYAAR</name>
<dbReference type="InterPro" id="IPR031569">
    <property type="entry name" value="ApeC"/>
</dbReference>
<accession>A0ABY7FNA6</accession>
<evidence type="ECO:0000313" key="3">
    <source>
        <dbReference type="Proteomes" id="UP001164746"/>
    </source>
</evidence>